<dbReference type="Gene3D" id="1.20.5.340">
    <property type="match status" value="1"/>
</dbReference>
<evidence type="ECO:0000256" key="1">
    <source>
        <dbReference type="SAM" id="MobiDB-lite"/>
    </source>
</evidence>
<reference evidence="2" key="1">
    <citation type="journal article" date="2022" name="bioRxiv">
        <title>Sequencing and chromosome-scale assembly of the giantPleurodeles waltlgenome.</title>
        <authorList>
            <person name="Brown T."/>
            <person name="Elewa A."/>
            <person name="Iarovenko S."/>
            <person name="Subramanian E."/>
            <person name="Araus A.J."/>
            <person name="Petzold A."/>
            <person name="Susuki M."/>
            <person name="Suzuki K.-i.T."/>
            <person name="Hayashi T."/>
            <person name="Toyoda A."/>
            <person name="Oliveira C."/>
            <person name="Osipova E."/>
            <person name="Leigh N.D."/>
            <person name="Simon A."/>
            <person name="Yun M.H."/>
        </authorList>
    </citation>
    <scope>NUCLEOTIDE SEQUENCE</scope>
    <source>
        <strain evidence="2">20211129_DDA</strain>
        <tissue evidence="2">Liver</tissue>
    </source>
</reference>
<evidence type="ECO:0000313" key="2">
    <source>
        <dbReference type="EMBL" id="KAJ1139355.1"/>
    </source>
</evidence>
<dbReference type="Gene3D" id="3.30.70.1820">
    <property type="entry name" value="L1 transposable element, RRM domain"/>
    <property type="match status" value="1"/>
</dbReference>
<dbReference type="AlphaFoldDB" id="A0AAV7QM40"/>
<organism evidence="2 3">
    <name type="scientific">Pleurodeles waltl</name>
    <name type="common">Iberian ribbed newt</name>
    <dbReference type="NCBI Taxonomy" id="8319"/>
    <lineage>
        <taxon>Eukaryota</taxon>
        <taxon>Metazoa</taxon>
        <taxon>Chordata</taxon>
        <taxon>Craniata</taxon>
        <taxon>Vertebrata</taxon>
        <taxon>Euteleostomi</taxon>
        <taxon>Amphibia</taxon>
        <taxon>Batrachia</taxon>
        <taxon>Caudata</taxon>
        <taxon>Salamandroidea</taxon>
        <taxon>Salamandridae</taxon>
        <taxon>Pleurodelinae</taxon>
        <taxon>Pleurodeles</taxon>
    </lineage>
</organism>
<dbReference type="Proteomes" id="UP001066276">
    <property type="component" value="Chromosome 6"/>
</dbReference>
<comment type="caution">
    <text evidence="2">The sequence shown here is derived from an EMBL/GenBank/DDBJ whole genome shotgun (WGS) entry which is preliminary data.</text>
</comment>
<accession>A0AAV7QM40</accession>
<sequence length="260" mass="28880">MQLGIHTHPVSLNVESGPCTGPLEPGNTLRPHATASPHRSHSDASETHRALLHGWRCPPANQQVNTPSNYCFQKLWRYLNPWYQLRPHPPSSAASSADPCSDAATERILQEIVAAGRCLEAMDSKITDLSTAATAIRTDIANVQDRITDLNHHLTNVEGQLATLPGRDSELQFLRIKITDLDNRSQRNNISFFGIPEHKEGSDVRAFLRDFLPELMRLIFSPSLEFQRAHRIAPPPNKANAGKPVLSSHAFYAVSKPPRL</sequence>
<proteinExistence type="predicted"/>
<protein>
    <submittedName>
        <fullName evidence="2">Uncharacterized protein</fullName>
    </submittedName>
</protein>
<dbReference type="EMBL" id="JANPWB010000010">
    <property type="protein sequence ID" value="KAJ1139355.1"/>
    <property type="molecule type" value="Genomic_DNA"/>
</dbReference>
<name>A0AAV7QM40_PLEWA</name>
<evidence type="ECO:0000313" key="3">
    <source>
        <dbReference type="Proteomes" id="UP001066276"/>
    </source>
</evidence>
<feature type="region of interest" description="Disordered" evidence="1">
    <location>
        <begin position="14"/>
        <end position="47"/>
    </location>
</feature>
<dbReference type="InterPro" id="IPR004244">
    <property type="entry name" value="Transposase_22"/>
</dbReference>
<dbReference type="PANTHER" id="PTHR11505">
    <property type="entry name" value="L1 TRANSPOSABLE ELEMENT-RELATED"/>
    <property type="match status" value="1"/>
</dbReference>
<gene>
    <name evidence="2" type="ORF">NDU88_005730</name>
</gene>
<keyword evidence="3" id="KW-1185">Reference proteome</keyword>